<name>A0A4Y6EKE8_9CAUD</name>
<protein>
    <submittedName>
        <fullName evidence="1">Uncharacterized protein</fullName>
    </submittedName>
</protein>
<accession>A0A4Y6EKE8</accession>
<dbReference type="EMBL" id="MK977695">
    <property type="protein sequence ID" value="QDF18515.1"/>
    <property type="molecule type" value="Genomic_DNA"/>
</dbReference>
<dbReference type="GeneID" id="64766046"/>
<evidence type="ECO:0000313" key="2">
    <source>
        <dbReference type="Proteomes" id="UP000318375"/>
    </source>
</evidence>
<dbReference type="Proteomes" id="UP000318375">
    <property type="component" value="Segment"/>
</dbReference>
<dbReference type="KEGG" id="vg:64766046"/>
<reference evidence="1 2" key="1">
    <citation type="submission" date="2019-05" db="EMBL/GenBank/DDBJ databases">
        <authorList>
            <person name="Pope W.H."/>
            <person name="Garlena R.A."/>
            <person name="Russell D.A."/>
            <person name="Jacobs-Sera D."/>
            <person name="Hatfull G.F."/>
        </authorList>
    </citation>
    <scope>NUCLEOTIDE SEQUENCE [LARGE SCALE GENOMIC DNA]</scope>
</reference>
<gene>
    <name evidence="1" type="primary">28</name>
    <name evidence="1" type="ORF">SEA_PUPPER_28</name>
</gene>
<organism evidence="1 2">
    <name type="scientific">Gordonia phage Pupper</name>
    <dbReference type="NCBI Taxonomy" id="2571249"/>
    <lineage>
        <taxon>Viruses</taxon>
        <taxon>Duplodnaviria</taxon>
        <taxon>Heunggongvirae</taxon>
        <taxon>Uroviricota</taxon>
        <taxon>Caudoviricetes</taxon>
        <taxon>Puppervirus</taxon>
        <taxon>Puppervirus Pupper</taxon>
    </lineage>
</organism>
<dbReference type="RefSeq" id="YP_010058817.1">
    <property type="nucleotide sequence ID" value="NC_054723.1"/>
</dbReference>
<keyword evidence="2" id="KW-1185">Reference proteome</keyword>
<sequence>MACQFKVGEEVHLRDLHPDFGNGVVALVDPVTGIVNVDFGKDGVYGHHATNLERRPITVPPAVADDPSPALIEAAYIAQDDLSKPPDRLTVEFTAEIINAYLDARDHDRVHVIGHPEGYVPQ</sequence>
<evidence type="ECO:0000313" key="1">
    <source>
        <dbReference type="EMBL" id="QDF18515.1"/>
    </source>
</evidence>
<proteinExistence type="predicted"/>